<dbReference type="Pfam" id="PF03466">
    <property type="entry name" value="LysR_substrate"/>
    <property type="match status" value="1"/>
</dbReference>
<evidence type="ECO:0000313" key="7">
    <source>
        <dbReference type="Proteomes" id="UP000285882"/>
    </source>
</evidence>
<dbReference type="SUPFAM" id="SSF53850">
    <property type="entry name" value="Periplasmic binding protein-like II"/>
    <property type="match status" value="1"/>
</dbReference>
<dbReference type="InterPro" id="IPR000847">
    <property type="entry name" value="LysR_HTH_N"/>
</dbReference>
<feature type="domain" description="HTH lysR-type" evidence="5">
    <location>
        <begin position="6"/>
        <end position="63"/>
    </location>
</feature>
<evidence type="ECO:0000259" key="5">
    <source>
        <dbReference type="PROSITE" id="PS50931"/>
    </source>
</evidence>
<proteinExistence type="inferred from homology"/>
<sequence length="307" mass="34060">MGGFFMDTKQILTFKIAAETLNFTRTARQLHFAQSSVTAQIQALERELGHALFERLGKKIKLTESGLQFKDYADQIVQLTREAEAKLTDIPPTLTIGVTESQCTYRLPQLLKKYTRHHPKAELIVKPVNFDAEVCEGIMDGSIDLGWMMGTHHSASLIIEKDLIDEPMVLVAAPETMLGNVSAISANDLNGQTFLLTSKGCSYRVLLEDALAKQQIIAGTIMEFVTVEAIKQCAIAGIGLAFLPEITVRAEIEKGLLAKLNWQAAPESISTYLAWHKGKRLTENIRFFIDSALAMYGKDHVSVHPEK</sequence>
<dbReference type="PRINTS" id="PR00039">
    <property type="entry name" value="HTHLYSR"/>
</dbReference>
<organism evidence="6 7">
    <name type="scientific">Sporolactobacillus terrae</name>
    <dbReference type="NCBI Taxonomy" id="269673"/>
    <lineage>
        <taxon>Bacteria</taxon>
        <taxon>Bacillati</taxon>
        <taxon>Bacillota</taxon>
        <taxon>Bacilli</taxon>
        <taxon>Bacillales</taxon>
        <taxon>Sporolactobacillaceae</taxon>
        <taxon>Sporolactobacillus</taxon>
    </lineage>
</organism>
<dbReference type="Gene3D" id="1.10.10.10">
    <property type="entry name" value="Winged helix-like DNA-binding domain superfamily/Winged helix DNA-binding domain"/>
    <property type="match status" value="1"/>
</dbReference>
<keyword evidence="3" id="KW-0238">DNA-binding</keyword>
<dbReference type="Gene3D" id="3.40.190.10">
    <property type="entry name" value="Periplasmic binding protein-like II"/>
    <property type="match status" value="2"/>
</dbReference>
<comment type="similarity">
    <text evidence="1">Belongs to the LysR transcriptional regulatory family.</text>
</comment>
<evidence type="ECO:0000256" key="3">
    <source>
        <dbReference type="ARBA" id="ARBA00023125"/>
    </source>
</evidence>
<dbReference type="CDD" id="cd05466">
    <property type="entry name" value="PBP2_LTTR_substrate"/>
    <property type="match status" value="1"/>
</dbReference>
<dbReference type="SUPFAM" id="SSF46785">
    <property type="entry name" value="Winged helix' DNA-binding domain"/>
    <property type="match status" value="1"/>
</dbReference>
<accession>A0ABX5Q561</accession>
<dbReference type="InterPro" id="IPR036390">
    <property type="entry name" value="WH_DNA-bd_sf"/>
</dbReference>
<keyword evidence="2" id="KW-0805">Transcription regulation</keyword>
<dbReference type="InterPro" id="IPR005119">
    <property type="entry name" value="LysR_subst-bd"/>
</dbReference>
<dbReference type="PROSITE" id="PS50931">
    <property type="entry name" value="HTH_LYSR"/>
    <property type="match status" value="1"/>
</dbReference>
<name>A0ABX5Q561_9BACL</name>
<evidence type="ECO:0000313" key="6">
    <source>
        <dbReference type="EMBL" id="QAA21769.1"/>
    </source>
</evidence>
<evidence type="ECO:0000256" key="2">
    <source>
        <dbReference type="ARBA" id="ARBA00023015"/>
    </source>
</evidence>
<evidence type="ECO:0000256" key="4">
    <source>
        <dbReference type="ARBA" id="ARBA00023163"/>
    </source>
</evidence>
<dbReference type="Pfam" id="PF00126">
    <property type="entry name" value="HTH_1"/>
    <property type="match status" value="1"/>
</dbReference>
<dbReference type="EMBL" id="CP025688">
    <property type="protein sequence ID" value="QAA21769.1"/>
    <property type="molecule type" value="Genomic_DNA"/>
</dbReference>
<reference evidence="6 7" key="1">
    <citation type="submission" date="2018-01" db="EMBL/GenBank/DDBJ databases">
        <title>Complete genome sequencing of Sporolactobacillus terrae DLG3.</title>
        <authorList>
            <person name="Nam Y.-D."/>
            <person name="Kang J."/>
            <person name="Chung W.-H."/>
        </authorList>
    </citation>
    <scope>NUCLEOTIDE SEQUENCE [LARGE SCALE GENOMIC DNA]</scope>
    <source>
        <strain evidence="6 7">DLG3</strain>
    </source>
</reference>
<protein>
    <submittedName>
        <fullName evidence="6">LysR family transcriptional regulator</fullName>
    </submittedName>
</protein>
<dbReference type="PANTHER" id="PTHR30126">
    <property type="entry name" value="HTH-TYPE TRANSCRIPTIONAL REGULATOR"/>
    <property type="match status" value="1"/>
</dbReference>
<evidence type="ECO:0000256" key="1">
    <source>
        <dbReference type="ARBA" id="ARBA00009437"/>
    </source>
</evidence>
<keyword evidence="4" id="KW-0804">Transcription</keyword>
<keyword evidence="7" id="KW-1185">Reference proteome</keyword>
<dbReference type="Proteomes" id="UP000285882">
    <property type="component" value="Chromosome"/>
</dbReference>
<gene>
    <name evidence="6" type="ORF">C0674_03560</name>
</gene>
<dbReference type="InterPro" id="IPR036388">
    <property type="entry name" value="WH-like_DNA-bd_sf"/>
</dbReference>
<dbReference type="PANTHER" id="PTHR30126:SF100">
    <property type="entry name" value="LYSR-FAMILY TRANSCRIPTIONAL REGULATOR"/>
    <property type="match status" value="1"/>
</dbReference>